<protein>
    <submittedName>
        <fullName evidence="2">Uncharacterized protein</fullName>
    </submittedName>
</protein>
<evidence type="ECO:0000256" key="1">
    <source>
        <dbReference type="SAM" id="MobiDB-lite"/>
    </source>
</evidence>
<accession>A0A7S0FEZ1</accession>
<dbReference type="SUPFAM" id="SSF48371">
    <property type="entry name" value="ARM repeat"/>
    <property type="match status" value="1"/>
</dbReference>
<dbReference type="InterPro" id="IPR011989">
    <property type="entry name" value="ARM-like"/>
</dbReference>
<organism evidence="2">
    <name type="scientific">Pyrodinium bahamense</name>
    <dbReference type="NCBI Taxonomy" id="73915"/>
    <lineage>
        <taxon>Eukaryota</taxon>
        <taxon>Sar</taxon>
        <taxon>Alveolata</taxon>
        <taxon>Dinophyceae</taxon>
        <taxon>Gonyaulacales</taxon>
        <taxon>Pyrocystaceae</taxon>
        <taxon>Pyrodinium</taxon>
    </lineage>
</organism>
<dbReference type="Gene3D" id="1.25.10.10">
    <property type="entry name" value="Leucine-rich Repeat Variant"/>
    <property type="match status" value="2"/>
</dbReference>
<sequence>MVTVGHDAVGSPSRWLRRQKTQPAISPAEEKQIDTNRTALYSKDVELRQRAAATLGAMASTTRLAEPIAKDLKPLVNCLRAKEEQGVRLEVLGTLRILVEQGQALAVGMHCHEAVSCLKDEDSAVQRKAAALFRVLAEEGGASFAAIHIPSIMDCFELSQANHSSLLAPLEALAAIASAGEGPAVAQVTERLVAALRDVRPYVRVTGCKALASIARGGGRDLLSHLGLIQMEGIGDSVVPVGGVTLFELLVTLALDDSEKDVRLASADALRCLPEADPDTAAAQKDRRYLPLVGRVRHLVSQHDGEVKSILSTVLGLEEGEECAVCQRGLHWLGGPQSLPCGHAFHARSGSVRWGRVTLGPGAIVRDGARLQPLARAGAGTAWSSLVDFSHTVHRAVVQLEGEVRPRTDLPALPVDEGREWQGSPWDQLTLEAELRNLTLSCR</sequence>
<evidence type="ECO:0000313" key="2">
    <source>
        <dbReference type="EMBL" id="CAD8357167.1"/>
    </source>
</evidence>
<proteinExistence type="predicted"/>
<gene>
    <name evidence="2" type="ORF">PBAH0796_LOCUS12534</name>
</gene>
<reference evidence="2" key="1">
    <citation type="submission" date="2021-01" db="EMBL/GenBank/DDBJ databases">
        <authorList>
            <person name="Corre E."/>
            <person name="Pelletier E."/>
            <person name="Niang G."/>
            <person name="Scheremetjew M."/>
            <person name="Finn R."/>
            <person name="Kale V."/>
            <person name="Holt S."/>
            <person name="Cochrane G."/>
            <person name="Meng A."/>
            <person name="Brown T."/>
            <person name="Cohen L."/>
        </authorList>
    </citation>
    <scope>NUCLEOTIDE SEQUENCE</scope>
    <source>
        <strain evidence="2">Pbaha01</strain>
    </source>
</reference>
<dbReference type="EMBL" id="HBEG01020783">
    <property type="protein sequence ID" value="CAD8357167.1"/>
    <property type="molecule type" value="Transcribed_RNA"/>
</dbReference>
<name>A0A7S0FEZ1_9DINO</name>
<dbReference type="AlphaFoldDB" id="A0A7S0FEZ1"/>
<dbReference type="InterPro" id="IPR016024">
    <property type="entry name" value="ARM-type_fold"/>
</dbReference>
<feature type="region of interest" description="Disordered" evidence="1">
    <location>
        <begin position="1"/>
        <end position="30"/>
    </location>
</feature>